<dbReference type="Proteomes" id="UP000032142">
    <property type="component" value="Unassembled WGS sequence"/>
</dbReference>
<keyword evidence="2" id="KW-1185">Reference proteome</keyword>
<sequence length="53" mass="5911">MLVAPYSGCNLFFDCKGTPKSFVLQLLLHGSSRIVKELWDVAVGEFKTCTRGF</sequence>
<protein>
    <submittedName>
        <fullName evidence="1">Uncharacterized protein</fullName>
    </submittedName>
</protein>
<name>A0A0B0NQL0_GOSAR</name>
<accession>A0A0B0NQL0</accession>
<evidence type="ECO:0000313" key="1">
    <source>
        <dbReference type="EMBL" id="KHG13346.1"/>
    </source>
</evidence>
<evidence type="ECO:0000313" key="2">
    <source>
        <dbReference type="Proteomes" id="UP000032142"/>
    </source>
</evidence>
<proteinExistence type="predicted"/>
<gene>
    <name evidence="1" type="ORF">F383_04793</name>
</gene>
<dbReference type="EMBL" id="KN399394">
    <property type="protein sequence ID" value="KHG13346.1"/>
    <property type="molecule type" value="Genomic_DNA"/>
</dbReference>
<reference evidence="2" key="1">
    <citation type="submission" date="2014-09" db="EMBL/GenBank/DDBJ databases">
        <authorList>
            <person name="Mudge J."/>
            <person name="Ramaraj T."/>
            <person name="Lindquist I.E."/>
            <person name="Bharti A.K."/>
            <person name="Sundararajan A."/>
            <person name="Cameron C.T."/>
            <person name="Woodward J.E."/>
            <person name="May G.D."/>
            <person name="Brubaker C."/>
            <person name="Broadhvest J."/>
            <person name="Wilkins T.A."/>
        </authorList>
    </citation>
    <scope>NUCLEOTIDE SEQUENCE</scope>
    <source>
        <strain evidence="2">cv. AKA8401</strain>
    </source>
</reference>
<dbReference type="AlphaFoldDB" id="A0A0B0NQL0"/>
<organism evidence="1 2">
    <name type="scientific">Gossypium arboreum</name>
    <name type="common">Tree cotton</name>
    <name type="synonym">Gossypium nanking</name>
    <dbReference type="NCBI Taxonomy" id="29729"/>
    <lineage>
        <taxon>Eukaryota</taxon>
        <taxon>Viridiplantae</taxon>
        <taxon>Streptophyta</taxon>
        <taxon>Embryophyta</taxon>
        <taxon>Tracheophyta</taxon>
        <taxon>Spermatophyta</taxon>
        <taxon>Magnoliopsida</taxon>
        <taxon>eudicotyledons</taxon>
        <taxon>Gunneridae</taxon>
        <taxon>Pentapetalae</taxon>
        <taxon>rosids</taxon>
        <taxon>malvids</taxon>
        <taxon>Malvales</taxon>
        <taxon>Malvaceae</taxon>
        <taxon>Malvoideae</taxon>
        <taxon>Gossypium</taxon>
    </lineage>
</organism>